<reference evidence="2 3" key="1">
    <citation type="submission" date="2011-02" db="EMBL/GenBank/DDBJ databases">
        <authorList>
            <person name="Nelson K.E."/>
            <person name="Sutton G."/>
            <person name="Torralba M."/>
            <person name="Durkin S."/>
            <person name="Harkins D."/>
            <person name="Montgomery R."/>
            <person name="Ziemer C."/>
            <person name="Klaassens E."/>
            <person name="Ocuiv P."/>
            <person name="Morrison M."/>
        </authorList>
    </citation>
    <scope>NUCLEOTIDE SEQUENCE [LARGE SCALE GENOMIC DNA]</scope>
    <source>
        <strain evidence="2 3">8</strain>
    </source>
</reference>
<protein>
    <submittedName>
        <fullName evidence="2">Conserved domain protein</fullName>
    </submittedName>
</protein>
<feature type="transmembrane region" description="Helical" evidence="1">
    <location>
        <begin position="7"/>
        <end position="25"/>
    </location>
</feature>
<keyword evidence="1" id="KW-0472">Membrane</keyword>
<dbReference type="RefSeq" id="WP_002853502.1">
    <property type="nucleotide sequence ID" value="NZ_ADKM02000135.1"/>
</dbReference>
<name>E9SHZ6_RUMAL</name>
<dbReference type="OrthoDB" id="2002928at2"/>
<keyword evidence="3" id="KW-1185">Reference proteome</keyword>
<gene>
    <name evidence="2" type="ORF">CUS_5361</name>
</gene>
<dbReference type="EMBL" id="ADKM02000135">
    <property type="protein sequence ID" value="EGC01051.1"/>
    <property type="molecule type" value="Genomic_DNA"/>
</dbReference>
<evidence type="ECO:0000256" key="1">
    <source>
        <dbReference type="SAM" id="Phobius"/>
    </source>
</evidence>
<dbReference type="AlphaFoldDB" id="E9SHZ6"/>
<dbReference type="STRING" id="246199.CUS_5361"/>
<keyword evidence="1" id="KW-1133">Transmembrane helix</keyword>
<dbReference type="eggNOG" id="ENOG5030UDH">
    <property type="taxonomic scope" value="Bacteria"/>
</dbReference>
<proteinExistence type="predicted"/>
<evidence type="ECO:0000313" key="2">
    <source>
        <dbReference type="EMBL" id="EGC01051.1"/>
    </source>
</evidence>
<organism evidence="2 3">
    <name type="scientific">Ruminococcus albus 8</name>
    <dbReference type="NCBI Taxonomy" id="246199"/>
    <lineage>
        <taxon>Bacteria</taxon>
        <taxon>Bacillati</taxon>
        <taxon>Bacillota</taxon>
        <taxon>Clostridia</taxon>
        <taxon>Eubacteriales</taxon>
        <taxon>Oscillospiraceae</taxon>
        <taxon>Ruminococcus</taxon>
    </lineage>
</organism>
<dbReference type="Proteomes" id="UP000004259">
    <property type="component" value="Unassembled WGS sequence"/>
</dbReference>
<sequence>MKVLKRIGLCVLMLPFVLVCLYIIIEIVGACVNHISTGRQTSDLKRTLTTVVTDAEITDEYSWTGNTGNGNHVDCVSEVTFSSGLDENDIEKALKQNYDSFQLTVKENGDYMLRVVTLAPFWDNIEGH</sequence>
<keyword evidence="1" id="KW-0812">Transmembrane</keyword>
<evidence type="ECO:0000313" key="3">
    <source>
        <dbReference type="Proteomes" id="UP000004259"/>
    </source>
</evidence>
<comment type="caution">
    <text evidence="2">The sequence shown here is derived from an EMBL/GenBank/DDBJ whole genome shotgun (WGS) entry which is preliminary data.</text>
</comment>
<accession>E9SHZ6</accession>